<dbReference type="InterPro" id="IPR031596">
    <property type="entry name" value="MaAIMP_sms"/>
</dbReference>
<dbReference type="NCBIfam" id="NF033493">
    <property type="entry name" value="MetS_like_NSS"/>
    <property type="match status" value="1"/>
</dbReference>
<keyword evidence="1" id="KW-1133">Transmembrane helix</keyword>
<protein>
    <submittedName>
        <fullName evidence="2">Putative methionine and alanine importer, small subunit</fullName>
    </submittedName>
</protein>
<evidence type="ECO:0000313" key="3">
    <source>
        <dbReference type="Proteomes" id="UP000183053"/>
    </source>
</evidence>
<evidence type="ECO:0000313" key="2">
    <source>
        <dbReference type="EMBL" id="SDQ94351.1"/>
    </source>
</evidence>
<dbReference type="RefSeq" id="WP_068534445.1">
    <property type="nucleotide sequence ID" value="NZ_AP025457.1"/>
</dbReference>
<gene>
    <name evidence="2" type="ORF">SAMN04489765_2444</name>
</gene>
<sequence>MTAPALIMLVVSTMILWGGLVGAVVNFRRHPELDGDE</sequence>
<keyword evidence="3" id="KW-1185">Reference proteome</keyword>
<dbReference type="OrthoDB" id="6712920at2"/>
<name>A0A1H1F0A7_9ACTN</name>
<keyword evidence="1" id="KW-0812">Transmembrane</keyword>
<dbReference type="AlphaFoldDB" id="A0A1H1F0A7"/>
<dbReference type="Pfam" id="PF16951">
    <property type="entry name" value="MaAIMP_sms"/>
    <property type="match status" value="1"/>
</dbReference>
<evidence type="ECO:0000256" key="1">
    <source>
        <dbReference type="SAM" id="Phobius"/>
    </source>
</evidence>
<feature type="transmembrane region" description="Helical" evidence="1">
    <location>
        <begin position="6"/>
        <end position="27"/>
    </location>
</feature>
<proteinExistence type="predicted"/>
<accession>A0A1H1F0A7</accession>
<organism evidence="2 3">
    <name type="scientific">Tsukamurella pulmonis</name>
    <dbReference type="NCBI Taxonomy" id="47312"/>
    <lineage>
        <taxon>Bacteria</taxon>
        <taxon>Bacillati</taxon>
        <taxon>Actinomycetota</taxon>
        <taxon>Actinomycetes</taxon>
        <taxon>Mycobacteriales</taxon>
        <taxon>Tsukamurellaceae</taxon>
        <taxon>Tsukamurella</taxon>
    </lineage>
</organism>
<dbReference type="EMBL" id="FNLF01000002">
    <property type="protein sequence ID" value="SDQ94351.1"/>
    <property type="molecule type" value="Genomic_DNA"/>
</dbReference>
<reference evidence="3" key="1">
    <citation type="submission" date="2016-10" db="EMBL/GenBank/DDBJ databases">
        <authorList>
            <person name="Varghese N."/>
            <person name="Submissions S."/>
        </authorList>
    </citation>
    <scope>NUCLEOTIDE SEQUENCE [LARGE SCALE GENOMIC DNA]</scope>
    <source>
        <strain evidence="3">DSM 44142</strain>
    </source>
</reference>
<keyword evidence="1" id="KW-0472">Membrane</keyword>
<dbReference type="Proteomes" id="UP000183053">
    <property type="component" value="Unassembled WGS sequence"/>
</dbReference>